<dbReference type="KEGG" id="vg:55811580"/>
<name>A0A3Q9R7C3_9CAUD</name>
<dbReference type="Proteomes" id="UP000287416">
    <property type="component" value="Segment"/>
</dbReference>
<organism evidence="1 2">
    <name type="scientific">Acinetobacter phage AbTZA1</name>
    <dbReference type="NCBI Taxonomy" id="2500827"/>
    <lineage>
        <taxon>Viruses</taxon>
        <taxon>Duplodnaviria</taxon>
        <taxon>Heunggongvirae</taxon>
        <taxon>Uroviricota</taxon>
        <taxon>Caudoviricetes</taxon>
        <taxon>Pantevenvirales</taxon>
        <taxon>Straboviridae</taxon>
        <taxon>Twarogvirinae</taxon>
        <taxon>Hadassahvirus</taxon>
        <taxon>Hadassahvirus azbtza1</taxon>
    </lineage>
</organism>
<reference evidence="1 2" key="1">
    <citation type="submission" date="2018-12" db="EMBL/GenBank/DDBJ databases">
        <title>Successful treatment of antibiotic resistant microbial bone infection with bacteriophages.</title>
        <authorList>
            <person name="Nir-Paz R."/>
            <person name="Gelman D."/>
            <person name="Khouri A."/>
            <person name="Sisson B.M."/>
            <person name="Fackler J."/>
            <person name="Oren S.A."/>
            <person name="Khalifa L."/>
            <person name="Rimon A."/>
            <person name="Glazer S.C."/>
            <person name="Moses A.E."/>
            <person name="Yoram W."/>
            <person name="Schooley R.T."/>
            <person name="Hazan R."/>
        </authorList>
    </citation>
    <scope>NUCLEOTIDE SEQUENCE [LARGE SCALE GENOMIC DNA]</scope>
</reference>
<evidence type="ECO:0000313" key="2">
    <source>
        <dbReference type="Proteomes" id="UP000287416"/>
    </source>
</evidence>
<evidence type="ECO:0000313" key="1">
    <source>
        <dbReference type="EMBL" id="AZU98737.1"/>
    </source>
</evidence>
<dbReference type="GeneID" id="55811580"/>
<proteinExistence type="predicted"/>
<dbReference type="RefSeq" id="YP_009882284.1">
    <property type="nucleotide sequence ID" value="NC_049445.1"/>
</dbReference>
<dbReference type="EMBL" id="MK278860">
    <property type="protein sequence ID" value="AZU98737.1"/>
    <property type="molecule type" value="Genomic_DNA"/>
</dbReference>
<sequence length="79" mass="9206">MYLKHTNYYWVGSDRVQFKAEIGISSFFKVPIAKFIWPNGETIQVSVEPFTNELKFSAPLPFDLIYDNGTWQADLRESI</sequence>
<keyword evidence="2" id="KW-1185">Reference proteome</keyword>
<accession>A0A3Q9R7C3</accession>
<protein>
    <submittedName>
        <fullName evidence="1">Uncharacterized protein</fullName>
    </submittedName>
</protein>